<comment type="similarity">
    <text evidence="1">Belongs to the glycosyl hydrolase 13 family.</text>
</comment>
<keyword evidence="3" id="KW-0326">Glycosidase</keyword>
<evidence type="ECO:0000256" key="1">
    <source>
        <dbReference type="ARBA" id="ARBA00008061"/>
    </source>
</evidence>
<keyword evidence="3" id="KW-0614">Plasmid</keyword>
<protein>
    <submittedName>
        <fullName evidence="3">Alpha amylase catalytic region</fullName>
        <ecNumber evidence="3">3.2.1.-</ecNumber>
    </submittedName>
</protein>
<dbReference type="Gene3D" id="3.90.400.10">
    <property type="entry name" value="Oligo-1,6-glucosidase, Domain 2"/>
    <property type="match status" value="1"/>
</dbReference>
<dbReference type="PANTHER" id="PTHR10357:SF179">
    <property type="entry name" value="NEUTRAL AND BASIC AMINO ACID TRANSPORT PROTEIN RBAT"/>
    <property type="match status" value="1"/>
</dbReference>
<evidence type="ECO:0000313" key="4">
    <source>
        <dbReference type="Proteomes" id="UP000006833"/>
    </source>
</evidence>
<name>A8LTQ9_DINSH</name>
<dbReference type="InterPro" id="IPR045857">
    <property type="entry name" value="O16G_dom_2"/>
</dbReference>
<dbReference type="HOGENOM" id="CLU_006462_2_3_5"/>
<dbReference type="SMART" id="SM00642">
    <property type="entry name" value="Aamy"/>
    <property type="match status" value="1"/>
</dbReference>
<geneLocation type="plasmid" evidence="3 4">
    <name>pDSHI02</name>
</geneLocation>
<dbReference type="SUPFAM" id="SSF51445">
    <property type="entry name" value="(Trans)glycosidases"/>
    <property type="match status" value="1"/>
</dbReference>
<sequence length="526" mass="58610">MPRRGPWPENPVIYQVYPRSFLDTTGTGEGDLPGVTRQLDYIAGLGVDGIWLSPFYPSPFCDGGYDIADHCAVDRRFGTLDDFDALVARAHDLDLRVMIDLVLNHTSDTHDWFAKSLAREEGFEDVYIWADPCKDGSPPSNWLSFFGEAAWRWHPQRAQYCLHKFLPCQPCLNHYNDRVHERLNRITRFWRDRGVDGFRYDAVTSFFYDPGFRDNPPAAEAEAALIPGPSNNPYTFQEHIHDVLPNECAAFAETLREMAGPDAYLLGEINNGPRSVEVTCKFTGPDRLDAGYAIDLPERGPSTEVLRDLLTRLEDAEGWTWWLNSHDQKRAVSSFGDGGAADAKMLAAFLCALPGPLLLFQGEELGQPQAELEKVELTDPYDLMYWPDSVGRNGARAPMAWDDTQPACGFSKAVPWLPMARAEQGGVAQQEADPASVLAFYRDALARRRDLGLAEATMELEDAPDACIRFRLRVGTLVVQVAANMSGAPQDLAPRQGAKRILQTKPPAPGSNLPPRSAAWWLLEKG</sequence>
<accession>A8LTQ9</accession>
<keyword evidence="4" id="KW-1185">Reference proteome</keyword>
<dbReference type="CAZy" id="GH13">
    <property type="family name" value="Glycoside Hydrolase Family 13"/>
</dbReference>
<proteinExistence type="inferred from homology"/>
<evidence type="ECO:0000313" key="3">
    <source>
        <dbReference type="EMBL" id="ABV95626.1"/>
    </source>
</evidence>
<dbReference type="AlphaFoldDB" id="A8LTQ9"/>
<dbReference type="EC" id="3.2.1.-" evidence="3"/>
<dbReference type="OrthoDB" id="9805159at2"/>
<dbReference type="EMBL" id="CP000832">
    <property type="protein sequence ID" value="ABV95626.1"/>
    <property type="molecule type" value="Genomic_DNA"/>
</dbReference>
<dbReference type="Gene3D" id="3.20.20.80">
    <property type="entry name" value="Glycosidases"/>
    <property type="match status" value="1"/>
</dbReference>
<dbReference type="InterPro" id="IPR017853">
    <property type="entry name" value="GH"/>
</dbReference>
<gene>
    <name evidence="3" type="ordered locus">Dshi_3898</name>
</gene>
<dbReference type="GO" id="GO:0004556">
    <property type="term" value="F:alpha-amylase activity"/>
    <property type="evidence" value="ECO:0007669"/>
    <property type="project" value="TreeGrafter"/>
</dbReference>
<keyword evidence="3" id="KW-0378">Hydrolase</keyword>
<evidence type="ECO:0000259" key="2">
    <source>
        <dbReference type="SMART" id="SM00642"/>
    </source>
</evidence>
<reference evidence="4" key="1">
    <citation type="journal article" date="2010" name="ISME J.">
        <title>The complete genome sequence of the algal symbiont Dinoroseobacter shibae: a hitchhiker's guide to life in the sea.</title>
        <authorList>
            <person name="Wagner-Dobler I."/>
            <person name="Ballhausen B."/>
            <person name="Berger M."/>
            <person name="Brinkhoff T."/>
            <person name="Buchholz I."/>
            <person name="Bunk B."/>
            <person name="Cypionka H."/>
            <person name="Daniel R."/>
            <person name="Drepper T."/>
            <person name="Gerdts G."/>
            <person name="Hahnke S."/>
            <person name="Han C."/>
            <person name="Jahn D."/>
            <person name="Kalhoefer D."/>
            <person name="Kiss H."/>
            <person name="Klenk H.P."/>
            <person name="Kyrpides N."/>
            <person name="Liebl W."/>
            <person name="Liesegang H."/>
            <person name="Meincke L."/>
            <person name="Pati A."/>
            <person name="Petersen J."/>
            <person name="Piekarski T."/>
            <person name="Pommerenke C."/>
            <person name="Pradella S."/>
            <person name="Pukall R."/>
            <person name="Rabus R."/>
            <person name="Stackebrandt E."/>
            <person name="Thole S."/>
            <person name="Thompson L."/>
            <person name="Tielen P."/>
            <person name="Tomasch J."/>
            <person name="von Jan M."/>
            <person name="Wanphrut N."/>
            <person name="Wichels A."/>
            <person name="Zech H."/>
            <person name="Simon M."/>
        </authorList>
    </citation>
    <scope>NUCLEOTIDE SEQUENCE [LARGE SCALE GENOMIC DNA]</scope>
    <source>
        <strain evidence="4">DSM 16493 / NCIMB 14021 / DFL 12</strain>
        <plasmid evidence="4">Plasmid pDSHI02</plasmid>
    </source>
</reference>
<dbReference type="GO" id="GO:0009313">
    <property type="term" value="P:oligosaccharide catabolic process"/>
    <property type="evidence" value="ECO:0007669"/>
    <property type="project" value="TreeGrafter"/>
</dbReference>
<feature type="domain" description="Glycosyl hydrolase family 13 catalytic" evidence="2">
    <location>
        <begin position="15"/>
        <end position="396"/>
    </location>
</feature>
<organism evidence="3 4">
    <name type="scientific">Dinoroseobacter shibae (strain DSM 16493 / NCIMB 14021 / DFL 12)</name>
    <dbReference type="NCBI Taxonomy" id="398580"/>
    <lineage>
        <taxon>Bacteria</taxon>
        <taxon>Pseudomonadati</taxon>
        <taxon>Pseudomonadota</taxon>
        <taxon>Alphaproteobacteria</taxon>
        <taxon>Rhodobacterales</taxon>
        <taxon>Roseobacteraceae</taxon>
        <taxon>Dinoroseobacter</taxon>
    </lineage>
</organism>
<dbReference type="InterPro" id="IPR006047">
    <property type="entry name" value="GH13_cat_dom"/>
</dbReference>
<dbReference type="Proteomes" id="UP000006833">
    <property type="component" value="Plasmid pDSHI02"/>
</dbReference>
<dbReference type="RefSeq" id="WP_012187284.1">
    <property type="nucleotide sequence ID" value="NC_009956.1"/>
</dbReference>
<dbReference type="PANTHER" id="PTHR10357">
    <property type="entry name" value="ALPHA-AMYLASE FAMILY MEMBER"/>
    <property type="match status" value="1"/>
</dbReference>
<dbReference type="Pfam" id="PF00128">
    <property type="entry name" value="Alpha-amylase"/>
    <property type="match status" value="1"/>
</dbReference>
<dbReference type="KEGG" id="dsh:Dshi_3898"/>